<keyword evidence="4" id="KW-1185">Reference proteome</keyword>
<feature type="compositionally biased region" description="Low complexity" evidence="1">
    <location>
        <begin position="1"/>
        <end position="19"/>
    </location>
</feature>
<accession>A0ABP9FWB8</accession>
<feature type="transmembrane region" description="Helical" evidence="2">
    <location>
        <begin position="62"/>
        <end position="85"/>
    </location>
</feature>
<protein>
    <recommendedName>
        <fullName evidence="5">Energy-coupling factor transport system substrate-specific component</fullName>
    </recommendedName>
</protein>
<evidence type="ECO:0000256" key="1">
    <source>
        <dbReference type="SAM" id="MobiDB-lite"/>
    </source>
</evidence>
<feature type="compositionally biased region" description="Polar residues" evidence="1">
    <location>
        <begin position="288"/>
        <end position="297"/>
    </location>
</feature>
<name>A0ABP9FWB8_9MICC</name>
<feature type="transmembrane region" description="Helical" evidence="2">
    <location>
        <begin position="91"/>
        <end position="111"/>
    </location>
</feature>
<dbReference type="Proteomes" id="UP001500368">
    <property type="component" value="Unassembled WGS sequence"/>
</dbReference>
<proteinExistence type="predicted"/>
<evidence type="ECO:0000313" key="3">
    <source>
        <dbReference type="EMBL" id="GAA4918488.1"/>
    </source>
</evidence>
<organism evidence="3 4">
    <name type="scientific">Nesterenkonia rhizosphaerae</name>
    <dbReference type="NCBI Taxonomy" id="1348272"/>
    <lineage>
        <taxon>Bacteria</taxon>
        <taxon>Bacillati</taxon>
        <taxon>Actinomycetota</taxon>
        <taxon>Actinomycetes</taxon>
        <taxon>Micrococcales</taxon>
        <taxon>Micrococcaceae</taxon>
        <taxon>Nesterenkonia</taxon>
    </lineage>
</organism>
<dbReference type="RefSeq" id="WP_345477226.1">
    <property type="nucleotide sequence ID" value="NZ_BAABLW010000007.1"/>
</dbReference>
<evidence type="ECO:0000313" key="4">
    <source>
        <dbReference type="Proteomes" id="UP001500368"/>
    </source>
</evidence>
<dbReference type="EMBL" id="BAABLW010000007">
    <property type="protein sequence ID" value="GAA4918488.1"/>
    <property type="molecule type" value="Genomic_DNA"/>
</dbReference>
<evidence type="ECO:0008006" key="5">
    <source>
        <dbReference type="Google" id="ProtNLM"/>
    </source>
</evidence>
<sequence>MSAEPTSGQGSAATAAGPGELSSSRLPAPAWTLAAIAAGSLVILGTYLWVLTSQPATLGQDLGHTTLGVMLGYLVGAVLIAAGTLPRIPRGIFALMPVAIALNIVTGQVVGTMTPIPLYLDSLGTVLIGVLAGPAAGALTGILGNVIWGVTINPTVIAFTAGAAFIGAAAGWAARLGAFRALWWAVLAGAVAGIPTGALGAPVAAFLFGGGLGVGTGGVVATLQAAGLEMLHATFAQSVVSDIADKALIFALAFVVIWALPRRLRSRYPFTGHSFTPRASHPAAPQTAPRSQAETAQ</sequence>
<feature type="region of interest" description="Disordered" evidence="1">
    <location>
        <begin position="1"/>
        <end position="20"/>
    </location>
</feature>
<dbReference type="Gene3D" id="1.10.1760.20">
    <property type="match status" value="1"/>
</dbReference>
<keyword evidence="2" id="KW-1133">Transmembrane helix</keyword>
<feature type="transmembrane region" description="Helical" evidence="2">
    <location>
        <begin position="30"/>
        <end position="50"/>
    </location>
</feature>
<feature type="transmembrane region" description="Helical" evidence="2">
    <location>
        <begin position="181"/>
        <end position="208"/>
    </location>
</feature>
<feature type="transmembrane region" description="Helical" evidence="2">
    <location>
        <begin position="156"/>
        <end position="174"/>
    </location>
</feature>
<keyword evidence="2" id="KW-0472">Membrane</keyword>
<evidence type="ECO:0000256" key="2">
    <source>
        <dbReference type="SAM" id="Phobius"/>
    </source>
</evidence>
<feature type="transmembrane region" description="Helical" evidence="2">
    <location>
        <begin position="123"/>
        <end position="150"/>
    </location>
</feature>
<reference evidence="4" key="1">
    <citation type="journal article" date="2019" name="Int. J. Syst. Evol. Microbiol.">
        <title>The Global Catalogue of Microorganisms (GCM) 10K type strain sequencing project: providing services to taxonomists for standard genome sequencing and annotation.</title>
        <authorList>
            <consortium name="The Broad Institute Genomics Platform"/>
            <consortium name="The Broad Institute Genome Sequencing Center for Infectious Disease"/>
            <person name="Wu L."/>
            <person name="Ma J."/>
        </authorList>
    </citation>
    <scope>NUCLEOTIDE SEQUENCE [LARGE SCALE GENOMIC DNA]</scope>
    <source>
        <strain evidence="4">JCM 19129</strain>
    </source>
</reference>
<keyword evidence="2" id="KW-0812">Transmembrane</keyword>
<feature type="transmembrane region" description="Helical" evidence="2">
    <location>
        <begin position="243"/>
        <end position="260"/>
    </location>
</feature>
<gene>
    <name evidence="3" type="ORF">GCM10025790_12660</name>
</gene>
<feature type="region of interest" description="Disordered" evidence="1">
    <location>
        <begin position="276"/>
        <end position="297"/>
    </location>
</feature>
<comment type="caution">
    <text evidence="3">The sequence shown here is derived from an EMBL/GenBank/DDBJ whole genome shotgun (WGS) entry which is preliminary data.</text>
</comment>